<feature type="non-terminal residue" evidence="2">
    <location>
        <position position="1"/>
    </location>
</feature>
<evidence type="ECO:0000313" key="3">
    <source>
        <dbReference type="Proteomes" id="UP001626550"/>
    </source>
</evidence>
<dbReference type="SUPFAM" id="SSF49265">
    <property type="entry name" value="Fibronectin type III"/>
    <property type="match status" value="1"/>
</dbReference>
<feature type="domain" description="Fibronectin type-III" evidence="1">
    <location>
        <begin position="4"/>
        <end position="102"/>
    </location>
</feature>
<proteinExistence type="predicted"/>
<organism evidence="2 3">
    <name type="scientific">Cichlidogyrus casuarinus</name>
    <dbReference type="NCBI Taxonomy" id="1844966"/>
    <lineage>
        <taxon>Eukaryota</taxon>
        <taxon>Metazoa</taxon>
        <taxon>Spiralia</taxon>
        <taxon>Lophotrochozoa</taxon>
        <taxon>Platyhelminthes</taxon>
        <taxon>Monogenea</taxon>
        <taxon>Monopisthocotylea</taxon>
        <taxon>Dactylogyridea</taxon>
        <taxon>Ancyrocephalidae</taxon>
        <taxon>Cichlidogyrus</taxon>
    </lineage>
</organism>
<protein>
    <recommendedName>
        <fullName evidence="1">Fibronectin type-III domain-containing protein</fullName>
    </recommendedName>
</protein>
<dbReference type="Gene3D" id="2.60.40.10">
    <property type="entry name" value="Immunoglobulins"/>
    <property type="match status" value="1"/>
</dbReference>
<evidence type="ECO:0000259" key="1">
    <source>
        <dbReference type="PROSITE" id="PS50853"/>
    </source>
</evidence>
<dbReference type="SMART" id="SM00060">
    <property type="entry name" value="FN3"/>
    <property type="match status" value="1"/>
</dbReference>
<dbReference type="InterPro" id="IPR013783">
    <property type="entry name" value="Ig-like_fold"/>
</dbReference>
<keyword evidence="3" id="KW-1185">Reference proteome</keyword>
<evidence type="ECO:0000313" key="2">
    <source>
        <dbReference type="EMBL" id="KAL3307452.1"/>
    </source>
</evidence>
<feature type="non-terminal residue" evidence="2">
    <location>
        <position position="102"/>
    </location>
</feature>
<dbReference type="EMBL" id="JBJKFK010007318">
    <property type="protein sequence ID" value="KAL3307452.1"/>
    <property type="molecule type" value="Genomic_DNA"/>
</dbReference>
<dbReference type="Proteomes" id="UP001626550">
    <property type="component" value="Unassembled WGS sequence"/>
</dbReference>
<dbReference type="PROSITE" id="PS50853">
    <property type="entry name" value="FN3"/>
    <property type="match status" value="1"/>
</dbReference>
<name>A0ABD2PLB3_9PLAT</name>
<dbReference type="CDD" id="cd00063">
    <property type="entry name" value="FN3"/>
    <property type="match status" value="1"/>
</dbReference>
<accession>A0ABD2PLB3</accession>
<sequence>PEDGPYMIVAEALTGSMISLSWQPPPSYIGRSVADLEYEIRYTNRPSSDPSRWLAARVSGSRNTTLLTHLTSDQLYAIRIRPVNSFGQGPSSNSIVVTTKSG</sequence>
<dbReference type="AlphaFoldDB" id="A0ABD2PLB3"/>
<dbReference type="InterPro" id="IPR036116">
    <property type="entry name" value="FN3_sf"/>
</dbReference>
<dbReference type="InterPro" id="IPR003961">
    <property type="entry name" value="FN3_dom"/>
</dbReference>
<gene>
    <name evidence="2" type="ORF">Ciccas_014032</name>
</gene>
<reference evidence="2 3" key="1">
    <citation type="submission" date="2024-11" db="EMBL/GenBank/DDBJ databases">
        <title>Adaptive evolution of stress response genes in parasites aligns with host niche diversity.</title>
        <authorList>
            <person name="Hahn C."/>
            <person name="Resl P."/>
        </authorList>
    </citation>
    <scope>NUCLEOTIDE SEQUENCE [LARGE SCALE GENOMIC DNA]</scope>
    <source>
        <strain evidence="2">EGGRZ-B1_66</strain>
        <tissue evidence="2">Body</tissue>
    </source>
</reference>
<comment type="caution">
    <text evidence="2">The sequence shown here is derived from an EMBL/GenBank/DDBJ whole genome shotgun (WGS) entry which is preliminary data.</text>
</comment>
<dbReference type="Pfam" id="PF00041">
    <property type="entry name" value="fn3"/>
    <property type="match status" value="1"/>
</dbReference>